<protein>
    <submittedName>
        <fullName evidence="3">Uncharacterized protein</fullName>
    </submittedName>
</protein>
<accession>A0A1M2VD11</accession>
<dbReference type="Proteomes" id="UP000184267">
    <property type="component" value="Unassembled WGS sequence"/>
</dbReference>
<feature type="region of interest" description="Disordered" evidence="2">
    <location>
        <begin position="170"/>
        <end position="194"/>
    </location>
</feature>
<feature type="compositionally biased region" description="Basic and acidic residues" evidence="2">
    <location>
        <begin position="185"/>
        <end position="194"/>
    </location>
</feature>
<evidence type="ECO:0000313" key="4">
    <source>
        <dbReference type="Proteomes" id="UP000184267"/>
    </source>
</evidence>
<keyword evidence="1" id="KW-0175">Coiled coil</keyword>
<sequence>MPSPSGTQISNYTQRAVAEIQNRKDAYAAEKKRLAEKALQIDSDEAETNQCKLKEIELIKVLDKEQEERKEAEASVAAFRRQLNSVEDKCASLDVEIEQHRVVVANLLRERKREQDILGAHAARAHPEVAACEAALKCVVEGIGQDKILAVCKLEDALHKSTCSSTMAALEHPAARSPRLQPHALEPEPDGRLDMDSQALDTRIRGSIRLSQTRVCQVEAYFY</sequence>
<dbReference type="STRING" id="154538.A0A1M2VD11"/>
<reference evidence="3 4" key="1">
    <citation type="submission" date="2016-10" db="EMBL/GenBank/DDBJ databases">
        <title>Genome sequence of the basidiomycete white-rot fungus Trametes pubescens.</title>
        <authorList>
            <person name="Makela M.R."/>
            <person name="Granchi Z."/>
            <person name="Peng M."/>
            <person name="De Vries R.P."/>
            <person name="Grigoriev I."/>
            <person name="Riley R."/>
            <person name="Hilden K."/>
        </authorList>
    </citation>
    <scope>NUCLEOTIDE SEQUENCE [LARGE SCALE GENOMIC DNA]</scope>
    <source>
        <strain evidence="3 4">FBCC735</strain>
    </source>
</reference>
<dbReference type="EMBL" id="MNAD01001456">
    <property type="protein sequence ID" value="OJT05482.1"/>
    <property type="molecule type" value="Genomic_DNA"/>
</dbReference>
<evidence type="ECO:0000313" key="3">
    <source>
        <dbReference type="EMBL" id="OJT05482.1"/>
    </source>
</evidence>
<feature type="coiled-coil region" evidence="1">
    <location>
        <begin position="62"/>
        <end position="96"/>
    </location>
</feature>
<dbReference type="AlphaFoldDB" id="A0A1M2VD11"/>
<dbReference type="OrthoDB" id="4056921at2759"/>
<comment type="caution">
    <text evidence="3">The sequence shown here is derived from an EMBL/GenBank/DDBJ whole genome shotgun (WGS) entry which is preliminary data.</text>
</comment>
<organism evidence="3 4">
    <name type="scientific">Trametes pubescens</name>
    <name type="common">White-rot fungus</name>
    <dbReference type="NCBI Taxonomy" id="154538"/>
    <lineage>
        <taxon>Eukaryota</taxon>
        <taxon>Fungi</taxon>
        <taxon>Dikarya</taxon>
        <taxon>Basidiomycota</taxon>
        <taxon>Agaricomycotina</taxon>
        <taxon>Agaricomycetes</taxon>
        <taxon>Polyporales</taxon>
        <taxon>Polyporaceae</taxon>
        <taxon>Trametes</taxon>
    </lineage>
</organism>
<evidence type="ECO:0000256" key="2">
    <source>
        <dbReference type="SAM" id="MobiDB-lite"/>
    </source>
</evidence>
<evidence type="ECO:0000256" key="1">
    <source>
        <dbReference type="SAM" id="Coils"/>
    </source>
</evidence>
<name>A0A1M2VD11_TRAPU</name>
<gene>
    <name evidence="3" type="ORF">TRAPUB_3711</name>
</gene>
<proteinExistence type="predicted"/>
<keyword evidence="4" id="KW-1185">Reference proteome</keyword>